<reference evidence="2 3" key="1">
    <citation type="submission" date="2018-06" db="EMBL/GenBank/DDBJ databases">
        <title>Comparative genomics reveals the genomic features of Rhizophagus irregularis, R. cerebriforme, R. diaphanum and Gigaspora rosea, and their symbiotic lifestyle signature.</title>
        <authorList>
            <person name="Morin E."/>
            <person name="San Clemente H."/>
            <person name="Chen E.C.H."/>
            <person name="De La Providencia I."/>
            <person name="Hainaut M."/>
            <person name="Kuo A."/>
            <person name="Kohler A."/>
            <person name="Murat C."/>
            <person name="Tang N."/>
            <person name="Roy S."/>
            <person name="Loubradou J."/>
            <person name="Henrissat B."/>
            <person name="Grigoriev I.V."/>
            <person name="Corradi N."/>
            <person name="Roux C."/>
            <person name="Martin F.M."/>
        </authorList>
    </citation>
    <scope>NUCLEOTIDE SEQUENCE [LARGE SCALE GENOMIC DNA]</scope>
    <source>
        <strain evidence="2 3">DAOM 194757</strain>
    </source>
</reference>
<name>A0A397VLE8_9GLOM</name>
<evidence type="ECO:0008006" key="4">
    <source>
        <dbReference type="Google" id="ProtNLM"/>
    </source>
</evidence>
<dbReference type="OrthoDB" id="2439965at2759"/>
<feature type="coiled-coil region" evidence="1">
    <location>
        <begin position="445"/>
        <end position="563"/>
    </location>
</feature>
<evidence type="ECO:0000256" key="1">
    <source>
        <dbReference type="SAM" id="Coils"/>
    </source>
</evidence>
<dbReference type="Proteomes" id="UP000266673">
    <property type="component" value="Unassembled WGS sequence"/>
</dbReference>
<evidence type="ECO:0000313" key="2">
    <source>
        <dbReference type="EMBL" id="RIB21849.1"/>
    </source>
</evidence>
<keyword evidence="1" id="KW-0175">Coiled coil</keyword>
<gene>
    <name evidence="2" type="ORF">C2G38_2175483</name>
</gene>
<dbReference type="AlphaFoldDB" id="A0A397VLE8"/>
<proteinExistence type="predicted"/>
<comment type="caution">
    <text evidence="2">The sequence shown here is derived from an EMBL/GenBank/DDBJ whole genome shotgun (WGS) entry which is preliminary data.</text>
</comment>
<sequence length="668" mass="79134">MAITYVKLRFVKVRNNKQLRLGNYNSKTNKGSEIKEIFKANVHVEFANGTDEECLAYCGKFYNHCKNLAHNPNPKKGEKCKYDFNDLSKFCKFCNESCKRTFARISEDSEVSGPFEFIFDENKFNSESEEKKDENYYIKTINEVQKGKDIDEVINKYVFYCEKWAYTPQGLERVAKAQNKKNNKSTKRYPKILGTLCTGKSDLCKELFPGLYEKDDIKQFENYNNDKINNYNRDIAILIDDFYGSISWTNFLRLTDRNHCLMDVRYGKTNIVAMYICITANSPIENLYKNLRERNSSIDIEAFIRRVRFIIKFEGDPIDSRIGKGNITRIFEKGNKQDFNNRIFDIEFNRETILEQAKKVTVNLEIKGTLFQDTATGYYYWRQSWKNEINKYSTIVNIDDTTNQVIINIPKSDPGKQIIVASNEDKKERFIDEKINDPQIESSKKRKSKEIISNLKDKLLNLEETNYEFELNFDDSDFTQSKKKGKYRQDNIIVQEHIKEQLNNNIEQEKLEIQQFIEQKQLEIQQFIEQKQIKNQQFYQDLLETKNNKIEKEDNIINKLNKRKKLSISESESDNSVEYDSSISNYHSDDSNYTKNLKKTKQKQIQIQQFYQKLLETKKNIVEINDDNFNMQEDIELDISEKTTYEEFNRKNKNNSLYLDLKHSFNNL</sequence>
<accession>A0A397VLE8</accession>
<evidence type="ECO:0000313" key="3">
    <source>
        <dbReference type="Proteomes" id="UP000266673"/>
    </source>
</evidence>
<organism evidence="2 3">
    <name type="scientific">Gigaspora rosea</name>
    <dbReference type="NCBI Taxonomy" id="44941"/>
    <lineage>
        <taxon>Eukaryota</taxon>
        <taxon>Fungi</taxon>
        <taxon>Fungi incertae sedis</taxon>
        <taxon>Mucoromycota</taxon>
        <taxon>Glomeromycotina</taxon>
        <taxon>Glomeromycetes</taxon>
        <taxon>Diversisporales</taxon>
        <taxon>Gigasporaceae</taxon>
        <taxon>Gigaspora</taxon>
    </lineage>
</organism>
<dbReference type="EMBL" id="QKWP01000338">
    <property type="protein sequence ID" value="RIB21849.1"/>
    <property type="molecule type" value="Genomic_DNA"/>
</dbReference>
<protein>
    <recommendedName>
        <fullName evidence="4">Helicase superfamily 3 single-stranded DNA/RNA virus domain-containing protein</fullName>
    </recommendedName>
</protein>
<keyword evidence="3" id="KW-1185">Reference proteome</keyword>